<organism evidence="2 3">
    <name type="scientific">Trichoplax adhaerens</name>
    <name type="common">Trichoplax reptans</name>
    <dbReference type="NCBI Taxonomy" id="10228"/>
    <lineage>
        <taxon>Eukaryota</taxon>
        <taxon>Metazoa</taxon>
        <taxon>Placozoa</taxon>
        <taxon>Uniplacotomia</taxon>
        <taxon>Trichoplacea</taxon>
        <taxon>Trichoplacidae</taxon>
        <taxon>Trichoplax</taxon>
    </lineage>
</organism>
<proteinExistence type="predicted"/>
<evidence type="ECO:0000256" key="1">
    <source>
        <dbReference type="ARBA" id="ARBA00022737"/>
    </source>
</evidence>
<dbReference type="Gene3D" id="1.25.10.10">
    <property type="entry name" value="Leucine-rich Repeat Variant"/>
    <property type="match status" value="1"/>
</dbReference>
<dbReference type="PANTHER" id="PTHR21567:SF9">
    <property type="entry name" value="CLIP-ASSOCIATING PROTEIN"/>
    <property type="match status" value="1"/>
</dbReference>
<dbReference type="STRING" id="10228.B3S8Q2"/>
<gene>
    <name evidence="2" type="ORF">TRIADDRAFT_31104</name>
</gene>
<keyword evidence="1" id="KW-0677">Repeat</keyword>
<dbReference type="AlphaFoldDB" id="B3S8Q2"/>
<dbReference type="InterPro" id="IPR011989">
    <property type="entry name" value="ARM-like"/>
</dbReference>
<evidence type="ECO:0008006" key="4">
    <source>
        <dbReference type="Google" id="ProtNLM"/>
    </source>
</evidence>
<dbReference type="OrthoDB" id="46159at2759"/>
<feature type="non-terminal residue" evidence="2">
    <location>
        <position position="1"/>
    </location>
</feature>
<accession>B3S8Q2</accession>
<name>B3S8Q2_TRIAD</name>
<sequence>VSRISEEALFAYAAAVPGEVILPVLVPIIEKFKYPSNLSGLKLLNKILDEIQKEDIIPSLDYLMPALVKSFQHNESSVRKACVFCLVALHKIIGEDLKNYLTGLTGSQIKLLHLYIKRSVSQATTAANFTGR</sequence>
<dbReference type="Pfam" id="PF02985">
    <property type="entry name" value="HEAT"/>
    <property type="match status" value="1"/>
</dbReference>
<dbReference type="SUPFAM" id="SSF48371">
    <property type="entry name" value="ARM repeat"/>
    <property type="match status" value="1"/>
</dbReference>
<dbReference type="InterPro" id="IPR000357">
    <property type="entry name" value="HEAT"/>
</dbReference>
<dbReference type="EMBL" id="DS985256">
    <property type="protein sequence ID" value="EDV20992.1"/>
    <property type="molecule type" value="Genomic_DNA"/>
</dbReference>
<evidence type="ECO:0000313" key="3">
    <source>
        <dbReference type="Proteomes" id="UP000009022"/>
    </source>
</evidence>
<keyword evidence="3" id="KW-1185">Reference proteome</keyword>
<dbReference type="GeneID" id="6757783"/>
<dbReference type="RefSeq" id="XP_002116636.1">
    <property type="nucleotide sequence ID" value="XM_002116600.1"/>
</dbReference>
<dbReference type="InterPro" id="IPR016024">
    <property type="entry name" value="ARM-type_fold"/>
</dbReference>
<dbReference type="GO" id="GO:0005819">
    <property type="term" value="C:spindle"/>
    <property type="evidence" value="ECO:0007669"/>
    <property type="project" value="UniProtKB-ARBA"/>
</dbReference>
<dbReference type="eggNOG" id="KOG2956">
    <property type="taxonomic scope" value="Eukaryota"/>
</dbReference>
<dbReference type="Proteomes" id="UP000009022">
    <property type="component" value="Unassembled WGS sequence"/>
</dbReference>
<dbReference type="CTD" id="6757783"/>
<dbReference type="GO" id="GO:0000278">
    <property type="term" value="P:mitotic cell cycle"/>
    <property type="evidence" value="ECO:0007669"/>
    <property type="project" value="UniProtKB-ARBA"/>
</dbReference>
<reference evidence="2 3" key="1">
    <citation type="journal article" date="2008" name="Nature">
        <title>The Trichoplax genome and the nature of placozoans.</title>
        <authorList>
            <person name="Srivastava M."/>
            <person name="Begovic E."/>
            <person name="Chapman J."/>
            <person name="Putnam N.H."/>
            <person name="Hellsten U."/>
            <person name="Kawashima T."/>
            <person name="Kuo A."/>
            <person name="Mitros T."/>
            <person name="Salamov A."/>
            <person name="Carpenter M.L."/>
            <person name="Signorovitch A.Y."/>
            <person name="Moreno M.A."/>
            <person name="Kamm K."/>
            <person name="Grimwood J."/>
            <person name="Schmutz J."/>
            <person name="Shapiro H."/>
            <person name="Grigoriev I.V."/>
            <person name="Buss L.W."/>
            <person name="Schierwater B."/>
            <person name="Dellaporta S.L."/>
            <person name="Rokhsar D.S."/>
        </authorList>
    </citation>
    <scope>NUCLEOTIDE SEQUENCE [LARGE SCALE GENOMIC DNA]</scope>
    <source>
        <strain evidence="2 3">Grell-BS-1999</strain>
    </source>
</reference>
<dbReference type="PANTHER" id="PTHR21567">
    <property type="entry name" value="CLASP"/>
    <property type="match status" value="1"/>
</dbReference>
<dbReference type="KEGG" id="tad:TRIADDRAFT_31104"/>
<dbReference type="OMA" id="XLAASIH"/>
<evidence type="ECO:0000313" key="2">
    <source>
        <dbReference type="EMBL" id="EDV20992.1"/>
    </source>
</evidence>
<protein>
    <recommendedName>
        <fullName evidence="4">TOG domain-containing protein</fullName>
    </recommendedName>
</protein>
<dbReference type="HOGENOM" id="CLU_133575_0_0_1"/>
<dbReference type="InParanoid" id="B3S8Q2"/>